<dbReference type="Pfam" id="PF25917">
    <property type="entry name" value="BSH_RND"/>
    <property type="match status" value="1"/>
</dbReference>
<dbReference type="Gene3D" id="1.10.287.470">
    <property type="entry name" value="Helix hairpin bin"/>
    <property type="match status" value="1"/>
</dbReference>
<reference evidence="4 5" key="1">
    <citation type="submission" date="2017-10" db="EMBL/GenBank/DDBJ databases">
        <title>Frigbacter circumglobatus gen. nov. sp. nov., isolated from sediment cultured in situ.</title>
        <authorList>
            <person name="Zhao Z."/>
        </authorList>
    </citation>
    <scope>NUCLEOTIDE SEQUENCE [LARGE SCALE GENOMIC DNA]</scope>
    <source>
        <strain evidence="4 5">ZYL</strain>
    </source>
</reference>
<evidence type="ECO:0000259" key="3">
    <source>
        <dbReference type="Pfam" id="PF25917"/>
    </source>
</evidence>
<keyword evidence="5" id="KW-1185">Reference proteome</keyword>
<dbReference type="PANTHER" id="PTHR30469">
    <property type="entry name" value="MULTIDRUG RESISTANCE PROTEIN MDTA"/>
    <property type="match status" value="1"/>
</dbReference>
<dbReference type="Gene3D" id="2.40.30.170">
    <property type="match status" value="1"/>
</dbReference>
<dbReference type="GO" id="GO:1990281">
    <property type="term" value="C:efflux pump complex"/>
    <property type="evidence" value="ECO:0007669"/>
    <property type="project" value="TreeGrafter"/>
</dbReference>
<comment type="caution">
    <text evidence="4">The sequence shown here is derived from an EMBL/GenBank/DDBJ whole genome shotgun (WGS) entry which is preliminary data.</text>
</comment>
<protein>
    <submittedName>
        <fullName evidence="4">Efflux transporter periplasmic adaptor subunit</fullName>
    </submittedName>
</protein>
<keyword evidence="2" id="KW-0175">Coiled coil</keyword>
<dbReference type="InterPro" id="IPR006143">
    <property type="entry name" value="RND_pump_MFP"/>
</dbReference>
<dbReference type="Proteomes" id="UP000229730">
    <property type="component" value="Unassembled WGS sequence"/>
</dbReference>
<feature type="domain" description="Multidrug resistance protein MdtA-like barrel-sandwich hybrid" evidence="3">
    <location>
        <begin position="73"/>
        <end position="208"/>
    </location>
</feature>
<proteinExistence type="inferred from homology"/>
<feature type="coiled-coil region" evidence="2">
    <location>
        <begin position="159"/>
        <end position="186"/>
    </location>
</feature>
<name>A0A2G4YVY4_9PROT</name>
<sequence>MTKSKKIITIMLPGLIILGAVIASFILVQAKPQPEKKPAAEIARNVRVVTAHEGEVFLTVHTQGTVKSKQQIGLMPQVSGKVVYVADNFVAGGRFKKGDVILRLDPRDYEYEVTSARSRVVESRQVLVREQAEAALAKSEWDLLGHGEASDLTLRKPQLADAQAKLDAAEATLRRAELDLERTEIKAPFEGILISKAVDFGQYIGAGTRIGEYYSTDVLEVRLPLSSRDLSQLDARALQSGTSDLHVTLKGQFAGIENTWKAKITRTEGLIDSKTRILYAVAELSGDQIYSVDAKMPVSIGQFVSAEVEGRHFQNVFQLPRDVLRQGNKLLVVDKDNKLRSRTVNVIESNREFIVVTEGLKEGDIICKSQLGLDVDGLLVKFEQAGAPQKSEGDKS</sequence>
<dbReference type="Gene3D" id="2.40.50.100">
    <property type="match status" value="1"/>
</dbReference>
<dbReference type="InParanoid" id="A0A2G4YVY4"/>
<dbReference type="GO" id="GO:0015562">
    <property type="term" value="F:efflux transmembrane transporter activity"/>
    <property type="evidence" value="ECO:0007669"/>
    <property type="project" value="TreeGrafter"/>
</dbReference>
<gene>
    <name evidence="4" type="ORF">CRD36_00940</name>
</gene>
<evidence type="ECO:0000313" key="5">
    <source>
        <dbReference type="Proteomes" id="UP000229730"/>
    </source>
</evidence>
<dbReference type="EMBL" id="PDEM01000007">
    <property type="protein sequence ID" value="PHZ86485.1"/>
    <property type="molecule type" value="Genomic_DNA"/>
</dbReference>
<evidence type="ECO:0000313" key="4">
    <source>
        <dbReference type="EMBL" id="PHZ86485.1"/>
    </source>
</evidence>
<dbReference type="OrthoDB" id="7811737at2"/>
<comment type="similarity">
    <text evidence="1">Belongs to the membrane fusion protein (MFP) (TC 8.A.1) family.</text>
</comment>
<dbReference type="AlphaFoldDB" id="A0A2G4YVY4"/>
<dbReference type="SUPFAM" id="SSF111369">
    <property type="entry name" value="HlyD-like secretion proteins"/>
    <property type="match status" value="1"/>
</dbReference>
<organism evidence="4 5">
    <name type="scientific">Paremcibacter congregatus</name>
    <dbReference type="NCBI Taxonomy" id="2043170"/>
    <lineage>
        <taxon>Bacteria</taxon>
        <taxon>Pseudomonadati</taxon>
        <taxon>Pseudomonadota</taxon>
        <taxon>Alphaproteobacteria</taxon>
        <taxon>Emcibacterales</taxon>
        <taxon>Emcibacteraceae</taxon>
        <taxon>Paremcibacter</taxon>
    </lineage>
</organism>
<dbReference type="RefSeq" id="WP_099470862.1">
    <property type="nucleotide sequence ID" value="NZ_CAXBMK010000003.1"/>
</dbReference>
<dbReference type="InterPro" id="IPR058625">
    <property type="entry name" value="MdtA-like_BSH"/>
</dbReference>
<evidence type="ECO:0000256" key="1">
    <source>
        <dbReference type="ARBA" id="ARBA00009477"/>
    </source>
</evidence>
<dbReference type="NCBIfam" id="TIGR01730">
    <property type="entry name" value="RND_mfp"/>
    <property type="match status" value="1"/>
</dbReference>
<accession>A0A2G4YVY4</accession>
<dbReference type="Gene3D" id="2.40.420.20">
    <property type="match status" value="1"/>
</dbReference>
<evidence type="ECO:0000256" key="2">
    <source>
        <dbReference type="SAM" id="Coils"/>
    </source>
</evidence>
<dbReference type="PANTHER" id="PTHR30469:SF12">
    <property type="entry name" value="MULTIDRUG RESISTANCE PROTEIN MDTA"/>
    <property type="match status" value="1"/>
</dbReference>